<dbReference type="Gene3D" id="3.10.450.50">
    <property type="match status" value="1"/>
</dbReference>
<keyword evidence="3" id="KW-1185">Reference proteome</keyword>
<dbReference type="Proteomes" id="UP000220251">
    <property type="component" value="Unassembled WGS sequence"/>
</dbReference>
<gene>
    <name evidence="2" type="ORF">ELAC_1940</name>
</gene>
<sequence length="81" mass="8999">MNQKVGRNDPCPCGSGKKYKQCCFKLAHQKKKIKAVVIRSGQKPGAAPDLLERTFGDTISKLKGEEPPKPITTHNIEEKHD</sequence>
<dbReference type="InterPro" id="IPR004027">
    <property type="entry name" value="SEC_C_motif"/>
</dbReference>
<evidence type="ECO:0000313" key="2">
    <source>
        <dbReference type="EMBL" id="CRX39264.1"/>
    </source>
</evidence>
<dbReference type="OrthoDB" id="5431394at2"/>
<proteinExistence type="predicted"/>
<dbReference type="AlphaFoldDB" id="A0A0H5DTQ9"/>
<dbReference type="SUPFAM" id="SSF103642">
    <property type="entry name" value="Sec-C motif"/>
    <property type="match status" value="1"/>
</dbReference>
<accession>A0A0H5DTQ9</accession>
<organism evidence="2 3">
    <name type="scientific">Estrella lausannensis</name>
    <dbReference type="NCBI Taxonomy" id="483423"/>
    <lineage>
        <taxon>Bacteria</taxon>
        <taxon>Pseudomonadati</taxon>
        <taxon>Chlamydiota</taxon>
        <taxon>Chlamydiia</taxon>
        <taxon>Parachlamydiales</taxon>
        <taxon>Candidatus Criblamydiaceae</taxon>
        <taxon>Estrella</taxon>
    </lineage>
</organism>
<dbReference type="Pfam" id="PF02810">
    <property type="entry name" value="SEC-C"/>
    <property type="match status" value="1"/>
</dbReference>
<feature type="region of interest" description="Disordered" evidence="1">
    <location>
        <begin position="60"/>
        <end position="81"/>
    </location>
</feature>
<evidence type="ECO:0000313" key="3">
    <source>
        <dbReference type="Proteomes" id="UP000220251"/>
    </source>
</evidence>
<name>A0A0H5DTQ9_9BACT</name>
<reference evidence="3" key="1">
    <citation type="submission" date="2015-06" db="EMBL/GenBank/DDBJ databases">
        <authorList>
            <person name="Bertelli C."/>
        </authorList>
    </citation>
    <scope>NUCLEOTIDE SEQUENCE [LARGE SCALE GENOMIC DNA]</scope>
    <source>
        <strain evidence="3">CRIB-30</strain>
    </source>
</reference>
<protein>
    <submittedName>
        <fullName evidence="2">Uncharacterized protein</fullName>
    </submittedName>
</protein>
<dbReference type="EMBL" id="CWGJ01000026">
    <property type="protein sequence ID" value="CRX39264.1"/>
    <property type="molecule type" value="Genomic_DNA"/>
</dbReference>
<evidence type="ECO:0000256" key="1">
    <source>
        <dbReference type="SAM" id="MobiDB-lite"/>
    </source>
</evidence>